<evidence type="ECO:0000256" key="3">
    <source>
        <dbReference type="SAM" id="MobiDB-lite"/>
    </source>
</evidence>
<dbReference type="RefSeq" id="XP_020892715.1">
    <property type="nucleotide sequence ID" value="XM_021037056.2"/>
</dbReference>
<protein>
    <recommendedName>
        <fullName evidence="4">RING-type domain-containing protein</fullName>
    </recommendedName>
</protein>
<keyword evidence="6" id="KW-1185">Reference proteome</keyword>
<reference evidence="5" key="1">
    <citation type="submission" date="2022-11" db="UniProtKB">
        <authorList>
            <consortium name="EnsemblMetazoa"/>
        </authorList>
    </citation>
    <scope>IDENTIFICATION</scope>
</reference>
<sequence length="177" mass="20007">MSFEQEDIEEAMDADSSDYGDDDDDDEDDYYTRNDGEDEGIDPNQEEDPENFDYSLLSVDETMELLGSMVAKASKDMQIPHHLARLLLVAYSWDVGKLLERHRVDPAGLMVDLHLVPKKQPRSMVTRAFVCPVCFQRCSKSNVTTLSCGHGFCDLCWNAYLTNQIQNGVSTSKLNNL</sequence>
<evidence type="ECO:0000313" key="6">
    <source>
        <dbReference type="Proteomes" id="UP000887567"/>
    </source>
</evidence>
<evidence type="ECO:0000259" key="4">
    <source>
        <dbReference type="Pfam" id="PF13923"/>
    </source>
</evidence>
<dbReference type="Proteomes" id="UP000887567">
    <property type="component" value="Unplaced"/>
</dbReference>
<dbReference type="CDD" id="cd16773">
    <property type="entry name" value="RING-HC_RBR_TRIAD1"/>
    <property type="match status" value="1"/>
</dbReference>
<proteinExistence type="predicted"/>
<dbReference type="OrthoDB" id="10009520at2759"/>
<dbReference type="SUPFAM" id="SSF57850">
    <property type="entry name" value="RING/U-box"/>
    <property type="match status" value="1"/>
</dbReference>
<dbReference type="OMA" id="WKEYLIT"/>
<feature type="compositionally biased region" description="Acidic residues" evidence="3">
    <location>
        <begin position="36"/>
        <end position="51"/>
    </location>
</feature>
<organism evidence="5 6">
    <name type="scientific">Exaiptasia diaphana</name>
    <name type="common">Tropical sea anemone</name>
    <name type="synonym">Aiptasia pulchella</name>
    <dbReference type="NCBI Taxonomy" id="2652724"/>
    <lineage>
        <taxon>Eukaryota</taxon>
        <taxon>Metazoa</taxon>
        <taxon>Cnidaria</taxon>
        <taxon>Anthozoa</taxon>
        <taxon>Hexacorallia</taxon>
        <taxon>Actiniaria</taxon>
        <taxon>Aiptasiidae</taxon>
        <taxon>Exaiptasia</taxon>
    </lineage>
</organism>
<dbReference type="EnsemblMetazoa" id="XM_021037056.2">
    <property type="protein sequence ID" value="XP_020892715.1"/>
    <property type="gene ID" value="LOC110231973"/>
</dbReference>
<dbReference type="InterPro" id="IPR001841">
    <property type="entry name" value="Znf_RING"/>
</dbReference>
<dbReference type="AlphaFoldDB" id="A0A913WQT4"/>
<evidence type="ECO:0000313" key="5">
    <source>
        <dbReference type="EnsemblMetazoa" id="XP_020892715.1"/>
    </source>
</evidence>
<keyword evidence="2" id="KW-0862">Zinc</keyword>
<evidence type="ECO:0000256" key="1">
    <source>
        <dbReference type="ARBA" id="ARBA00022771"/>
    </source>
</evidence>
<keyword evidence="1" id="KW-0863">Zinc-finger</keyword>
<evidence type="ECO:0000256" key="2">
    <source>
        <dbReference type="ARBA" id="ARBA00022833"/>
    </source>
</evidence>
<dbReference type="Gene3D" id="3.30.40.10">
    <property type="entry name" value="Zinc/RING finger domain, C3HC4 (zinc finger)"/>
    <property type="match status" value="1"/>
</dbReference>
<feature type="region of interest" description="Disordered" evidence="3">
    <location>
        <begin position="1"/>
        <end position="51"/>
    </location>
</feature>
<name>A0A913WQT4_EXADI</name>
<dbReference type="KEGG" id="epa:110231973"/>
<dbReference type="Pfam" id="PF13923">
    <property type="entry name" value="zf-C3HC4_2"/>
    <property type="match status" value="1"/>
</dbReference>
<keyword evidence="1" id="KW-0479">Metal-binding</keyword>
<feature type="compositionally biased region" description="Acidic residues" evidence="3">
    <location>
        <begin position="1"/>
        <end position="29"/>
    </location>
</feature>
<dbReference type="GeneID" id="110231973"/>
<dbReference type="InterPro" id="IPR013083">
    <property type="entry name" value="Znf_RING/FYVE/PHD"/>
</dbReference>
<dbReference type="Pfam" id="PF26000">
    <property type="entry name" value="UBA_ARIH2_N"/>
    <property type="match status" value="1"/>
</dbReference>
<accession>A0A913WQT4</accession>
<feature type="domain" description="RING-type" evidence="4">
    <location>
        <begin position="131"/>
        <end position="163"/>
    </location>
</feature>